<protein>
    <submittedName>
        <fullName evidence="5">GNAT family N-acetyltransferase</fullName>
    </submittedName>
</protein>
<evidence type="ECO:0000259" key="4">
    <source>
        <dbReference type="PROSITE" id="PS51186"/>
    </source>
</evidence>
<dbReference type="EMBL" id="JAMOIL010000007">
    <property type="protein sequence ID" value="MCM0620020.1"/>
    <property type="molecule type" value="Genomic_DNA"/>
</dbReference>
<feature type="region of interest" description="Disordered" evidence="3">
    <location>
        <begin position="34"/>
        <end position="64"/>
    </location>
</feature>
<dbReference type="AlphaFoldDB" id="A0A9X2IFR9"/>
<dbReference type="InterPro" id="IPR000182">
    <property type="entry name" value="GNAT_dom"/>
</dbReference>
<reference evidence="5" key="1">
    <citation type="submission" date="2022-05" db="EMBL/GenBank/DDBJ databases">
        <authorList>
            <person name="Tuo L."/>
        </authorList>
    </citation>
    <scope>NUCLEOTIDE SEQUENCE</scope>
    <source>
        <strain evidence="5">BSK12Z-4</strain>
    </source>
</reference>
<organism evidence="5 6">
    <name type="scientific">Nocardioides bruguierae</name>
    <dbReference type="NCBI Taxonomy" id="2945102"/>
    <lineage>
        <taxon>Bacteria</taxon>
        <taxon>Bacillati</taxon>
        <taxon>Actinomycetota</taxon>
        <taxon>Actinomycetes</taxon>
        <taxon>Propionibacteriales</taxon>
        <taxon>Nocardioidaceae</taxon>
        <taxon>Nocardioides</taxon>
    </lineage>
</organism>
<dbReference type="InterPro" id="IPR016181">
    <property type="entry name" value="Acyl_CoA_acyltransferase"/>
</dbReference>
<evidence type="ECO:0000256" key="3">
    <source>
        <dbReference type="SAM" id="MobiDB-lite"/>
    </source>
</evidence>
<dbReference type="Proteomes" id="UP001139485">
    <property type="component" value="Unassembled WGS sequence"/>
</dbReference>
<sequence>MDDPDLDARTGLRWTPLVRADLPDLARLYEVTTAHDEDPERQSLPMLEEFVDSPRSRPAEDVRVGRSEDGTLVAVAWAGCHRSITEVRRVHLGGAVHPAWRRRGIGGAVLAWQLAHARAWDEATREPGHGPLVARLYAPVGQGDVRDLATRHGLEVARYFTEMTRPLTDLPAPRGVPGVRLVDLDLARSAEIHRVLDTAFADHWGHADRTDDVWADQIGSSVVRPAWSVMALDEGTGAIVGVALSCAYEQDWAAEGRSQGYTDELGVLRSHRGRGVATALLVDSMHRFAAAGLDSAGLGVDTANPSGALGLYRSLGYTDEAATCVHEWSRP</sequence>
<keyword evidence="2" id="KW-0012">Acyltransferase</keyword>
<dbReference type="PROSITE" id="PS51186">
    <property type="entry name" value="GNAT"/>
    <property type="match status" value="2"/>
</dbReference>
<feature type="domain" description="N-acetyltransferase" evidence="4">
    <location>
        <begin position="179"/>
        <end position="331"/>
    </location>
</feature>
<keyword evidence="6" id="KW-1185">Reference proteome</keyword>
<dbReference type="PANTHER" id="PTHR43420">
    <property type="entry name" value="ACETYLTRANSFERASE"/>
    <property type="match status" value="1"/>
</dbReference>
<feature type="compositionally biased region" description="Basic and acidic residues" evidence="3">
    <location>
        <begin position="52"/>
        <end position="64"/>
    </location>
</feature>
<evidence type="ECO:0000313" key="5">
    <source>
        <dbReference type="EMBL" id="MCM0620020.1"/>
    </source>
</evidence>
<name>A0A9X2IFR9_9ACTN</name>
<evidence type="ECO:0000256" key="2">
    <source>
        <dbReference type="ARBA" id="ARBA00023315"/>
    </source>
</evidence>
<comment type="caution">
    <text evidence="5">The sequence shown here is derived from an EMBL/GenBank/DDBJ whole genome shotgun (WGS) entry which is preliminary data.</text>
</comment>
<feature type="domain" description="N-acetyltransferase" evidence="4">
    <location>
        <begin position="12"/>
        <end position="168"/>
    </location>
</feature>
<evidence type="ECO:0000256" key="1">
    <source>
        <dbReference type="ARBA" id="ARBA00022679"/>
    </source>
</evidence>
<proteinExistence type="predicted"/>
<dbReference type="RefSeq" id="WP_250826719.1">
    <property type="nucleotide sequence ID" value="NZ_JAMOIL010000007.1"/>
</dbReference>
<dbReference type="Gene3D" id="3.40.630.30">
    <property type="match status" value="1"/>
</dbReference>
<gene>
    <name evidence="5" type="ORF">M8330_06890</name>
</gene>
<dbReference type="GO" id="GO:0016747">
    <property type="term" value="F:acyltransferase activity, transferring groups other than amino-acyl groups"/>
    <property type="evidence" value="ECO:0007669"/>
    <property type="project" value="InterPro"/>
</dbReference>
<dbReference type="Pfam" id="PF00583">
    <property type="entry name" value="Acetyltransf_1"/>
    <property type="match status" value="2"/>
</dbReference>
<accession>A0A9X2IFR9</accession>
<keyword evidence="1" id="KW-0808">Transferase</keyword>
<dbReference type="InterPro" id="IPR050680">
    <property type="entry name" value="YpeA/RimI_acetyltransf"/>
</dbReference>
<dbReference type="SUPFAM" id="SSF55729">
    <property type="entry name" value="Acyl-CoA N-acyltransferases (Nat)"/>
    <property type="match status" value="2"/>
</dbReference>
<dbReference type="CDD" id="cd04301">
    <property type="entry name" value="NAT_SF"/>
    <property type="match status" value="2"/>
</dbReference>
<evidence type="ECO:0000313" key="6">
    <source>
        <dbReference type="Proteomes" id="UP001139485"/>
    </source>
</evidence>